<dbReference type="CDD" id="cd00165">
    <property type="entry name" value="S4"/>
    <property type="match status" value="1"/>
</dbReference>
<dbReference type="GO" id="GO:0003723">
    <property type="term" value="F:RNA binding"/>
    <property type="evidence" value="ECO:0007669"/>
    <property type="project" value="UniProtKB-KW"/>
</dbReference>
<accession>A1AT77</accession>
<keyword evidence="3" id="KW-0694">RNA-binding</keyword>
<dbReference type="Gene3D" id="3.10.290.10">
    <property type="entry name" value="RNA-binding S4 domain"/>
    <property type="match status" value="1"/>
</dbReference>
<dbReference type="OrthoDB" id="128480at2"/>
<dbReference type="PROSITE" id="PS50889">
    <property type="entry name" value="S4"/>
    <property type="match status" value="1"/>
</dbReference>
<dbReference type="PROSITE" id="PS01129">
    <property type="entry name" value="PSI_RLU"/>
    <property type="match status" value="1"/>
</dbReference>
<proteinExistence type="inferred from homology"/>
<name>A1AT77_PELPD</name>
<dbReference type="InterPro" id="IPR050188">
    <property type="entry name" value="RluA_PseudoU_synthase"/>
</dbReference>
<dbReference type="eggNOG" id="COG0564">
    <property type="taxonomic scope" value="Bacteria"/>
</dbReference>
<dbReference type="Proteomes" id="UP000006732">
    <property type="component" value="Chromosome"/>
</dbReference>
<protein>
    <submittedName>
        <fullName evidence="5">Pseudouridine synthase, RluA family</fullName>
    </submittedName>
</protein>
<dbReference type="KEGG" id="ppd:Ppro_2950"/>
<dbReference type="PANTHER" id="PTHR21600:SF44">
    <property type="entry name" value="RIBOSOMAL LARGE SUBUNIT PSEUDOURIDINE SYNTHASE D"/>
    <property type="match status" value="1"/>
</dbReference>
<dbReference type="GO" id="GO:0000455">
    <property type="term" value="P:enzyme-directed rRNA pseudouridine synthesis"/>
    <property type="evidence" value="ECO:0007669"/>
    <property type="project" value="TreeGrafter"/>
</dbReference>
<dbReference type="InterPro" id="IPR006224">
    <property type="entry name" value="PsdUridine_synth_RluA-like_CS"/>
</dbReference>
<dbReference type="Gene3D" id="3.30.2350.10">
    <property type="entry name" value="Pseudouridine synthase"/>
    <property type="match status" value="1"/>
</dbReference>
<evidence type="ECO:0000256" key="2">
    <source>
        <dbReference type="ARBA" id="ARBA00023235"/>
    </source>
</evidence>
<dbReference type="AlphaFoldDB" id="A1AT77"/>
<gene>
    <name evidence="5" type="ordered locus">Ppro_2950</name>
</gene>
<comment type="similarity">
    <text evidence="1">Belongs to the pseudouridine synthase RluA family.</text>
</comment>
<dbReference type="GO" id="GO:0140098">
    <property type="term" value="F:catalytic activity, acting on RNA"/>
    <property type="evidence" value="ECO:0007669"/>
    <property type="project" value="UniProtKB-ARBA"/>
</dbReference>
<sequence>MLTYTITPHDHCRRLESYLRLLLPQASFAYPRKLIRSGAVKVNAAPATADSLLTIDDRVTLKESTSLTALISTERPGLDILYEDDQIAIVNKPSGLAMHRTAEQETNLVEQGTAFMAWRGTPCKLYPVNRLDRGTSGAVILAKSSTAAGIFGRQVKETGLDKLYLALVAGRPDGAGVIDAPLDGKECRTDYRLLAQGCGFSLLELLPFSGRMHQIRRHLEMIGHPILGDQRYSGRVVEELAGFALHSFRTGLTMPDGRRLVVCAPLTDELLALCQQGGIESDSLLPLLKRVALSRDEAGVAGNLPEAECV</sequence>
<dbReference type="GO" id="GO:0009982">
    <property type="term" value="F:pseudouridine synthase activity"/>
    <property type="evidence" value="ECO:0007669"/>
    <property type="project" value="InterPro"/>
</dbReference>
<dbReference type="InterPro" id="IPR006145">
    <property type="entry name" value="PsdUridine_synth_RsuA/RluA"/>
</dbReference>
<feature type="domain" description="Pseudouridine synthase RsuA/RluA-like" evidence="4">
    <location>
        <begin position="87"/>
        <end position="220"/>
    </location>
</feature>
<organism evidence="5 6">
    <name type="scientific">Pelobacter propionicus (strain DSM 2379 / NBRC 103807 / OttBd1)</name>
    <dbReference type="NCBI Taxonomy" id="338966"/>
    <lineage>
        <taxon>Bacteria</taxon>
        <taxon>Pseudomonadati</taxon>
        <taxon>Thermodesulfobacteriota</taxon>
        <taxon>Desulfuromonadia</taxon>
        <taxon>Desulfuromonadales</taxon>
        <taxon>Desulfuromonadaceae</taxon>
        <taxon>Pelobacter</taxon>
    </lineage>
</organism>
<dbReference type="CDD" id="cd02869">
    <property type="entry name" value="PseudoU_synth_RluA_like"/>
    <property type="match status" value="1"/>
</dbReference>
<dbReference type="RefSeq" id="WP_011736783.1">
    <property type="nucleotide sequence ID" value="NC_008609.1"/>
</dbReference>
<evidence type="ECO:0000313" key="6">
    <source>
        <dbReference type="Proteomes" id="UP000006732"/>
    </source>
</evidence>
<evidence type="ECO:0000256" key="3">
    <source>
        <dbReference type="PROSITE-ProRule" id="PRU00182"/>
    </source>
</evidence>
<dbReference type="Pfam" id="PF00849">
    <property type="entry name" value="PseudoU_synth_2"/>
    <property type="match status" value="1"/>
</dbReference>
<dbReference type="EMBL" id="CP000482">
    <property type="protein sequence ID" value="ABL00548.1"/>
    <property type="molecule type" value="Genomic_DNA"/>
</dbReference>
<dbReference type="InterPro" id="IPR036986">
    <property type="entry name" value="S4_RNA-bd_sf"/>
</dbReference>
<dbReference type="STRING" id="338966.Ppro_2950"/>
<dbReference type="PANTHER" id="PTHR21600">
    <property type="entry name" value="MITOCHONDRIAL RNA PSEUDOURIDINE SYNTHASE"/>
    <property type="match status" value="1"/>
</dbReference>
<dbReference type="HOGENOM" id="CLU_016902_8_2_7"/>
<keyword evidence="2" id="KW-0413">Isomerase</keyword>
<evidence type="ECO:0000259" key="4">
    <source>
        <dbReference type="Pfam" id="PF00849"/>
    </source>
</evidence>
<dbReference type="SUPFAM" id="SSF55120">
    <property type="entry name" value="Pseudouridine synthase"/>
    <property type="match status" value="1"/>
</dbReference>
<keyword evidence="6" id="KW-1185">Reference proteome</keyword>
<evidence type="ECO:0000313" key="5">
    <source>
        <dbReference type="EMBL" id="ABL00548.1"/>
    </source>
</evidence>
<evidence type="ECO:0000256" key="1">
    <source>
        <dbReference type="ARBA" id="ARBA00010876"/>
    </source>
</evidence>
<dbReference type="InterPro" id="IPR020103">
    <property type="entry name" value="PsdUridine_synth_cat_dom_sf"/>
</dbReference>
<dbReference type="SUPFAM" id="SSF55174">
    <property type="entry name" value="Alpha-L RNA-binding motif"/>
    <property type="match status" value="1"/>
</dbReference>
<reference evidence="5 6" key="1">
    <citation type="submission" date="2006-10" db="EMBL/GenBank/DDBJ databases">
        <title>Complete sequence of chromosome of Pelobacter propionicus DSM 2379.</title>
        <authorList>
            <consortium name="US DOE Joint Genome Institute"/>
            <person name="Copeland A."/>
            <person name="Lucas S."/>
            <person name="Lapidus A."/>
            <person name="Barry K."/>
            <person name="Detter J.C."/>
            <person name="Glavina del Rio T."/>
            <person name="Hammon N."/>
            <person name="Israni S."/>
            <person name="Dalin E."/>
            <person name="Tice H."/>
            <person name="Pitluck S."/>
            <person name="Saunders E."/>
            <person name="Brettin T."/>
            <person name="Bruce D."/>
            <person name="Han C."/>
            <person name="Tapia R."/>
            <person name="Schmutz J."/>
            <person name="Larimer F."/>
            <person name="Land M."/>
            <person name="Hauser L."/>
            <person name="Kyrpides N."/>
            <person name="Kim E."/>
            <person name="Lovley D."/>
            <person name="Richardson P."/>
        </authorList>
    </citation>
    <scope>NUCLEOTIDE SEQUENCE [LARGE SCALE GENOMIC DNA]</scope>
    <source>
        <strain evidence="6">DSM 2379 / NBRC 103807 / OttBd1</strain>
    </source>
</reference>